<dbReference type="RefSeq" id="WP_166331109.1">
    <property type="nucleotide sequence ID" value="NZ_JACOQL010000006.1"/>
</dbReference>
<sequence length="321" mass="35883">MDVSVVIVEQLDLGGELRSFQMKAGSGDHVTVAFADEYDEPRSGPFHFLDRKQERAFSEGFAECSARKLTASRYRVTERGYEFNTSWRGVLTERGRLSYYAVSLPEHAIPVSVRFFDLRSGREYQKSVNRDDQRKRFVLYLECRSSHGSFDFGLEVRFVVSAEDFYAAQYVDESTTGYGAHPDAYEYLLRDGQQHVVQQFFMESMNMGDHYQTGQAGAVGPNSRAENNTFQQIWNQRSSDVDLPQLAEELRQLRMALKAEGTTIEHDKAIASVAAAEEAAQKNDGAGALRHLQAAGKWTLDVATKIGTSVAAKAITSAMGI</sequence>
<dbReference type="EMBL" id="JACOQL010000006">
    <property type="protein sequence ID" value="MBC9248389.1"/>
    <property type="molecule type" value="Genomic_DNA"/>
</dbReference>
<dbReference type="AlphaFoldDB" id="A0A926GJE2"/>
<gene>
    <name evidence="1" type="ORF">H4P12_17115</name>
</gene>
<keyword evidence="2" id="KW-1185">Reference proteome</keyword>
<evidence type="ECO:0000313" key="2">
    <source>
        <dbReference type="Proteomes" id="UP000608594"/>
    </source>
</evidence>
<name>A0A926GJE2_9RHOB</name>
<comment type="caution">
    <text evidence="1">The sequence shown here is derived from an EMBL/GenBank/DDBJ whole genome shotgun (WGS) entry which is preliminary data.</text>
</comment>
<protein>
    <submittedName>
        <fullName evidence="1">Uncharacterized protein</fullName>
    </submittedName>
</protein>
<reference evidence="1" key="1">
    <citation type="submission" date="2020-08" db="EMBL/GenBank/DDBJ databases">
        <title>Paracoccus amoyensis sp. nov., isolated from the surface seawater at coast of Xiamen, Fujian.</title>
        <authorList>
            <person name="Lyu L."/>
        </authorList>
    </citation>
    <scope>NUCLEOTIDE SEQUENCE</scope>
    <source>
        <strain evidence="1">11-3</strain>
    </source>
</reference>
<dbReference type="Proteomes" id="UP000608594">
    <property type="component" value="Unassembled WGS sequence"/>
</dbReference>
<evidence type="ECO:0000313" key="1">
    <source>
        <dbReference type="EMBL" id="MBC9248389.1"/>
    </source>
</evidence>
<accession>A0A926GJE2</accession>
<organism evidence="1 2">
    <name type="scientific">Paracoccus amoyensis</name>
    <dbReference type="NCBI Taxonomy" id="2760093"/>
    <lineage>
        <taxon>Bacteria</taxon>
        <taxon>Pseudomonadati</taxon>
        <taxon>Pseudomonadota</taxon>
        <taxon>Alphaproteobacteria</taxon>
        <taxon>Rhodobacterales</taxon>
        <taxon>Paracoccaceae</taxon>
        <taxon>Paracoccus</taxon>
    </lineage>
</organism>
<proteinExistence type="predicted"/>